<keyword evidence="2 3" id="KW-0862">Zinc</keyword>
<evidence type="ECO:0000256" key="1">
    <source>
        <dbReference type="ARBA" id="ARBA00022723"/>
    </source>
</evidence>
<dbReference type="InterPro" id="IPR013088">
    <property type="entry name" value="Znf_NHR/GATA"/>
</dbReference>
<feature type="region of interest" description="Disordered" evidence="4">
    <location>
        <begin position="46"/>
        <end position="65"/>
    </location>
</feature>
<sequence>MPTFVKCPTCGKDVLWAPENRFRPFCSDRCKQVDLGAWATEKYRIGGTDQDAVSDDAPGGDHNPH</sequence>
<comment type="caution">
    <text evidence="5">The sequence shown here is derived from an EMBL/GenBank/DDBJ whole genome shotgun (WGS) entry which is preliminary data.</text>
</comment>
<gene>
    <name evidence="3" type="primary">yacG</name>
    <name evidence="5" type="ORF">BX591_12758</name>
</gene>
<dbReference type="Proteomes" id="UP000248918">
    <property type="component" value="Unassembled WGS sequence"/>
</dbReference>
<name>A0A329BIL6_9BURK</name>
<dbReference type="EMBL" id="QLTK01000027">
    <property type="protein sequence ID" value="RAS21717.1"/>
    <property type="molecule type" value="Genomic_DNA"/>
</dbReference>
<dbReference type="OrthoDB" id="9809663at2"/>
<keyword evidence="1 3" id="KW-0479">Metal-binding</keyword>
<comment type="similarity">
    <text evidence="3">Belongs to the DNA gyrase inhibitor YacG family.</text>
</comment>
<comment type="cofactor">
    <cofactor evidence="3">
        <name>Zn(2+)</name>
        <dbReference type="ChEBI" id="CHEBI:29105"/>
    </cofactor>
    <text evidence="3">Binds 1 zinc ion.</text>
</comment>
<dbReference type="GO" id="GO:0008270">
    <property type="term" value="F:zinc ion binding"/>
    <property type="evidence" value="ECO:0007669"/>
    <property type="project" value="UniProtKB-UniRule"/>
</dbReference>
<feature type="binding site" evidence="3">
    <location>
        <position position="26"/>
    </location>
    <ligand>
        <name>Zn(2+)</name>
        <dbReference type="ChEBI" id="CHEBI:29105"/>
    </ligand>
</feature>
<protein>
    <recommendedName>
        <fullName evidence="3">DNA gyrase inhibitor YacG</fullName>
    </recommendedName>
</protein>
<dbReference type="SUPFAM" id="SSF57716">
    <property type="entry name" value="Glucocorticoid receptor-like (DNA-binding domain)"/>
    <property type="match status" value="1"/>
</dbReference>
<evidence type="ECO:0000256" key="3">
    <source>
        <dbReference type="HAMAP-Rule" id="MF_00649"/>
    </source>
</evidence>
<dbReference type="PANTHER" id="PTHR36150:SF1">
    <property type="entry name" value="DNA GYRASE INHIBITOR YACG"/>
    <property type="match status" value="1"/>
</dbReference>
<comment type="subunit">
    <text evidence="3">Interacts with GyrB.</text>
</comment>
<dbReference type="GO" id="GO:0008657">
    <property type="term" value="F:DNA topoisomerase type II (double strand cut, ATP-hydrolyzing) inhibitor activity"/>
    <property type="evidence" value="ECO:0007669"/>
    <property type="project" value="UniProtKB-UniRule"/>
</dbReference>
<dbReference type="InterPro" id="IPR005584">
    <property type="entry name" value="DNA_gyrase_inhibitor_YacG"/>
</dbReference>
<dbReference type="STRING" id="1169143.GCA_000383275_06215"/>
<dbReference type="Pfam" id="PF03884">
    <property type="entry name" value="YacG"/>
    <property type="match status" value="1"/>
</dbReference>
<evidence type="ECO:0000256" key="4">
    <source>
        <dbReference type="SAM" id="MobiDB-lite"/>
    </source>
</evidence>
<feature type="binding site" evidence="3">
    <location>
        <position position="30"/>
    </location>
    <ligand>
        <name>Zn(2+)</name>
        <dbReference type="ChEBI" id="CHEBI:29105"/>
    </ligand>
</feature>
<feature type="binding site" evidence="3">
    <location>
        <position position="7"/>
    </location>
    <ligand>
        <name>Zn(2+)</name>
        <dbReference type="ChEBI" id="CHEBI:29105"/>
    </ligand>
</feature>
<reference evidence="5 6" key="1">
    <citation type="submission" date="2018-06" db="EMBL/GenBank/DDBJ databases">
        <title>Genomic Encyclopedia of Type Strains, Phase III (KMG-III): the genomes of soil and plant-associated and newly described type strains.</title>
        <authorList>
            <person name="Whitman W."/>
        </authorList>
    </citation>
    <scope>NUCLEOTIDE SEQUENCE [LARGE SCALE GENOMIC DNA]</scope>
    <source>
        <strain evidence="5 6">LMG 23644</strain>
    </source>
</reference>
<dbReference type="AlphaFoldDB" id="A0A329BIL6"/>
<feature type="binding site" evidence="3">
    <location>
        <position position="10"/>
    </location>
    <ligand>
        <name>Zn(2+)</name>
        <dbReference type="ChEBI" id="CHEBI:29105"/>
    </ligand>
</feature>
<accession>A0A329BIL6</accession>
<comment type="function">
    <text evidence="3">Inhibits all the catalytic activities of DNA gyrase by preventing its interaction with DNA. Acts by binding directly to the C-terminal domain of GyrB, which probably disrupts DNA binding by the gyrase.</text>
</comment>
<dbReference type="Gene3D" id="3.30.50.10">
    <property type="entry name" value="Erythroid Transcription Factor GATA-1, subunit A"/>
    <property type="match status" value="1"/>
</dbReference>
<proteinExistence type="inferred from homology"/>
<dbReference type="RefSeq" id="WP_111934650.1">
    <property type="nucleotide sequence ID" value="NZ_CADFFP010000029.1"/>
</dbReference>
<evidence type="ECO:0000313" key="5">
    <source>
        <dbReference type="EMBL" id="RAS21717.1"/>
    </source>
</evidence>
<evidence type="ECO:0000256" key="2">
    <source>
        <dbReference type="ARBA" id="ARBA00022833"/>
    </source>
</evidence>
<dbReference type="PANTHER" id="PTHR36150">
    <property type="entry name" value="DNA GYRASE INHIBITOR YACG"/>
    <property type="match status" value="1"/>
</dbReference>
<evidence type="ECO:0000313" key="6">
    <source>
        <dbReference type="Proteomes" id="UP000248918"/>
    </source>
</evidence>
<dbReference type="HAMAP" id="MF_00649">
    <property type="entry name" value="DNA_gyrase_inhibitor_YacG"/>
    <property type="match status" value="1"/>
</dbReference>
<dbReference type="GO" id="GO:0006355">
    <property type="term" value="P:regulation of DNA-templated transcription"/>
    <property type="evidence" value="ECO:0007669"/>
    <property type="project" value="InterPro"/>
</dbReference>
<organism evidence="5 6">
    <name type="scientific">Paraburkholderia bryophila</name>
    <dbReference type="NCBI Taxonomy" id="420952"/>
    <lineage>
        <taxon>Bacteria</taxon>
        <taxon>Pseudomonadati</taxon>
        <taxon>Pseudomonadota</taxon>
        <taxon>Betaproteobacteria</taxon>
        <taxon>Burkholderiales</taxon>
        <taxon>Burkholderiaceae</taxon>
        <taxon>Paraburkholderia</taxon>
    </lineage>
</organism>